<evidence type="ECO:0000259" key="1">
    <source>
        <dbReference type="Pfam" id="PF02210"/>
    </source>
</evidence>
<dbReference type="Pfam" id="PF02210">
    <property type="entry name" value="Laminin_G_2"/>
    <property type="match status" value="1"/>
</dbReference>
<evidence type="ECO:0000313" key="2">
    <source>
        <dbReference type="EMBL" id="MEQ2169869.1"/>
    </source>
</evidence>
<dbReference type="EMBL" id="JAHRIO010034355">
    <property type="protein sequence ID" value="MEQ2169869.1"/>
    <property type="molecule type" value="Genomic_DNA"/>
</dbReference>
<feature type="non-terminal residue" evidence="2">
    <location>
        <position position="1"/>
    </location>
</feature>
<gene>
    <name evidence="2" type="ORF">GOODEAATRI_029490</name>
</gene>
<reference evidence="2 3" key="1">
    <citation type="submission" date="2021-06" db="EMBL/GenBank/DDBJ databases">
        <authorList>
            <person name="Palmer J.M."/>
        </authorList>
    </citation>
    <scope>NUCLEOTIDE SEQUENCE [LARGE SCALE GENOMIC DNA]</scope>
    <source>
        <strain evidence="2 3">GA_2019</strain>
        <tissue evidence="2">Muscle</tissue>
    </source>
</reference>
<sequence length="143" mass="15737">IFQGLLCVFYNLGDGGYNLTLPSYRLDNGEWHEVFLDRHDNEITLRLDGGGGKREVKGSQGRSRQIIIDSTAVMLGNSFPFDINKSFQEAGLIKAFFPHGLEKKAGTASHAFLRVSPGSESYPAASGPLKESNVPVLRFYRAS</sequence>
<dbReference type="InterPro" id="IPR013320">
    <property type="entry name" value="ConA-like_dom_sf"/>
</dbReference>
<protein>
    <recommendedName>
        <fullName evidence="1">Laminin G domain-containing protein</fullName>
    </recommendedName>
</protein>
<organism evidence="2 3">
    <name type="scientific">Goodea atripinnis</name>
    <dbReference type="NCBI Taxonomy" id="208336"/>
    <lineage>
        <taxon>Eukaryota</taxon>
        <taxon>Metazoa</taxon>
        <taxon>Chordata</taxon>
        <taxon>Craniata</taxon>
        <taxon>Vertebrata</taxon>
        <taxon>Euteleostomi</taxon>
        <taxon>Actinopterygii</taxon>
        <taxon>Neopterygii</taxon>
        <taxon>Teleostei</taxon>
        <taxon>Neoteleostei</taxon>
        <taxon>Acanthomorphata</taxon>
        <taxon>Ovalentaria</taxon>
        <taxon>Atherinomorphae</taxon>
        <taxon>Cyprinodontiformes</taxon>
        <taxon>Goodeidae</taxon>
        <taxon>Goodea</taxon>
    </lineage>
</organism>
<dbReference type="Gene3D" id="2.60.120.200">
    <property type="match status" value="1"/>
</dbReference>
<evidence type="ECO:0000313" key="3">
    <source>
        <dbReference type="Proteomes" id="UP001476798"/>
    </source>
</evidence>
<accession>A0ABV0NEM6</accession>
<dbReference type="InterPro" id="IPR001791">
    <property type="entry name" value="Laminin_G"/>
</dbReference>
<name>A0ABV0NEM6_9TELE</name>
<feature type="domain" description="Laminin G" evidence="1">
    <location>
        <begin position="3"/>
        <end position="76"/>
    </location>
</feature>
<comment type="caution">
    <text evidence="2">The sequence shown here is derived from an EMBL/GenBank/DDBJ whole genome shotgun (WGS) entry which is preliminary data.</text>
</comment>
<proteinExistence type="predicted"/>
<dbReference type="SUPFAM" id="SSF49899">
    <property type="entry name" value="Concanavalin A-like lectins/glucanases"/>
    <property type="match status" value="1"/>
</dbReference>
<dbReference type="Proteomes" id="UP001476798">
    <property type="component" value="Unassembled WGS sequence"/>
</dbReference>
<keyword evidence="3" id="KW-1185">Reference proteome</keyword>